<evidence type="ECO:0000313" key="18">
    <source>
        <dbReference type="Proteomes" id="UP000476176"/>
    </source>
</evidence>
<dbReference type="Proteomes" id="UP000486351">
    <property type="component" value="Unassembled WGS sequence"/>
</dbReference>
<evidence type="ECO:0000313" key="9">
    <source>
        <dbReference type="EMBL" id="KAE9316338.1"/>
    </source>
</evidence>
<dbReference type="EMBL" id="QXFY01000263">
    <property type="protein sequence ID" value="KAE9350103.1"/>
    <property type="molecule type" value="Genomic_DNA"/>
</dbReference>
<proteinExistence type="predicted"/>
<evidence type="ECO:0000313" key="1">
    <source>
        <dbReference type="EMBL" id="KAE8941606.1"/>
    </source>
</evidence>
<dbReference type="Proteomes" id="UP000441208">
    <property type="component" value="Unassembled WGS sequence"/>
</dbReference>
<dbReference type="Proteomes" id="UP000437068">
    <property type="component" value="Unassembled WGS sequence"/>
</dbReference>
<evidence type="ECO:0000313" key="6">
    <source>
        <dbReference type="EMBL" id="KAE9218690.1"/>
    </source>
</evidence>
<evidence type="ECO:0000313" key="2">
    <source>
        <dbReference type="EMBL" id="KAE9018401.1"/>
    </source>
</evidence>
<sequence>MIAKQMCTPTTSKNAGRSRISAREFSERLVQQLLEPMGQRMLAEPSPSYVDLFPRLLEQCITVTLDNFARSNGKRNELLAAPFEAGVMHLRTWSFKLEIEYNTLLRSMSNISNNTDSSTDTDVSDNAALPTAYSPNRRLELMTLGGFKRLESTLSSWLNAGSSATGTIPDQGSGTSARSWGVSSLAGGIRSTLVRTFSGRTTFSGPPV</sequence>
<dbReference type="Proteomes" id="UP000433483">
    <property type="component" value="Unassembled WGS sequence"/>
</dbReference>
<evidence type="ECO:0000313" key="5">
    <source>
        <dbReference type="EMBL" id="KAE9147860.1"/>
    </source>
</evidence>
<evidence type="ECO:0000313" key="10">
    <source>
        <dbReference type="EMBL" id="KAE9350103.1"/>
    </source>
</evidence>
<evidence type="ECO:0000313" key="13">
    <source>
        <dbReference type="Proteomes" id="UP000437068"/>
    </source>
</evidence>
<dbReference type="EMBL" id="QXGD01000349">
    <property type="protein sequence ID" value="KAE9242385.1"/>
    <property type="molecule type" value="Genomic_DNA"/>
</dbReference>
<reference evidence="11 12" key="1">
    <citation type="submission" date="2018-08" db="EMBL/GenBank/DDBJ databases">
        <title>Genomic investigation of the strawberry pathogen Phytophthora fragariae indicates pathogenicity is determined by transcriptional variation in three key races.</title>
        <authorList>
            <person name="Adams T.M."/>
            <person name="Armitage A.D."/>
            <person name="Sobczyk M.K."/>
            <person name="Bates H.J."/>
            <person name="Dunwell J.M."/>
            <person name="Nellist C.F."/>
            <person name="Harrison R.J."/>
        </authorList>
    </citation>
    <scope>NUCLEOTIDE SEQUENCE [LARGE SCALE GENOMIC DNA]</scope>
    <source>
        <strain evidence="9 13">A4</strain>
        <strain evidence="8 14">BC-1</strain>
        <strain evidence="7 18">BC-23</strain>
        <strain evidence="6 12">NOV-27</strain>
        <strain evidence="5 15">NOV-5</strain>
        <strain evidence="3 16">NOV-71</strain>
        <strain evidence="10 19">NOV-77</strain>
        <strain evidence="1 11">NOV-9</strain>
        <strain evidence="4 20">ONT-3</strain>
        <strain evidence="2 17">SCRP245</strain>
    </source>
</reference>
<dbReference type="EMBL" id="QXGC01000305">
    <property type="protein sequence ID" value="KAE9241178.1"/>
    <property type="molecule type" value="Genomic_DNA"/>
</dbReference>
<evidence type="ECO:0000313" key="19">
    <source>
        <dbReference type="Proteomes" id="UP000486351"/>
    </source>
</evidence>
<name>A0A6A4E1D1_9STRA</name>
<gene>
    <name evidence="9" type="ORF">PF001_g7364</name>
    <name evidence="8" type="ORF">PF002_g8775</name>
    <name evidence="7" type="ORF">PF004_g7166</name>
    <name evidence="6" type="ORF">PF005_g8159</name>
    <name evidence="5" type="ORF">PF006_g7497</name>
    <name evidence="3" type="ORF">PF007_g8530</name>
    <name evidence="10" type="ORF">PF008_g6610</name>
    <name evidence="1" type="ORF">PF009_g8616</name>
    <name evidence="4" type="ORF">PF010_g7493</name>
    <name evidence="2" type="ORF">PF011_g6279</name>
</gene>
<dbReference type="EMBL" id="QXGE01000313">
    <property type="protein sequence ID" value="KAE9316338.1"/>
    <property type="molecule type" value="Genomic_DNA"/>
</dbReference>
<evidence type="ECO:0000313" key="14">
    <source>
        <dbReference type="Proteomes" id="UP000440367"/>
    </source>
</evidence>
<evidence type="ECO:0000313" key="7">
    <source>
        <dbReference type="EMBL" id="KAE9241178.1"/>
    </source>
</evidence>
<dbReference type="Proteomes" id="UP000476176">
    <property type="component" value="Unassembled WGS sequence"/>
</dbReference>
<evidence type="ECO:0000313" key="8">
    <source>
        <dbReference type="EMBL" id="KAE9242385.1"/>
    </source>
</evidence>
<comment type="caution">
    <text evidence="9">The sequence shown here is derived from an EMBL/GenBank/DDBJ whole genome shotgun (WGS) entry which is preliminary data.</text>
</comment>
<dbReference type="EMBL" id="QXGA01000323">
    <property type="protein sequence ID" value="KAE9147860.1"/>
    <property type="molecule type" value="Genomic_DNA"/>
</dbReference>
<evidence type="ECO:0000313" key="16">
    <source>
        <dbReference type="Proteomes" id="UP000441208"/>
    </source>
</evidence>
<dbReference type="EMBL" id="QXFW01000262">
    <property type="protein sequence ID" value="KAE9018401.1"/>
    <property type="molecule type" value="Genomic_DNA"/>
</dbReference>
<accession>A0A6A4E1D1</accession>
<evidence type="ECO:0000313" key="20">
    <source>
        <dbReference type="Proteomes" id="UP000488956"/>
    </source>
</evidence>
<evidence type="ECO:0000313" key="15">
    <source>
        <dbReference type="Proteomes" id="UP000440732"/>
    </source>
</evidence>
<evidence type="ECO:0000313" key="12">
    <source>
        <dbReference type="Proteomes" id="UP000433483"/>
    </source>
</evidence>
<dbReference type="Proteomes" id="UP000429523">
    <property type="component" value="Unassembled WGS sequence"/>
</dbReference>
<dbReference type="Proteomes" id="UP000488956">
    <property type="component" value="Unassembled WGS sequence"/>
</dbReference>
<evidence type="ECO:0000313" key="11">
    <source>
        <dbReference type="Proteomes" id="UP000429523"/>
    </source>
</evidence>
<evidence type="ECO:0000313" key="17">
    <source>
        <dbReference type="Proteomes" id="UP000460718"/>
    </source>
</evidence>
<keyword evidence="12" id="KW-1185">Reference proteome</keyword>
<dbReference type="OrthoDB" id="107329at2759"/>
<dbReference type="EMBL" id="QXGF01000352">
    <property type="protein sequence ID" value="KAE8941606.1"/>
    <property type="molecule type" value="Genomic_DNA"/>
</dbReference>
<evidence type="ECO:0000313" key="3">
    <source>
        <dbReference type="EMBL" id="KAE9119451.1"/>
    </source>
</evidence>
<dbReference type="EMBL" id="QXFX01000320">
    <property type="protein sequence ID" value="KAE9120413.1"/>
    <property type="molecule type" value="Genomic_DNA"/>
</dbReference>
<dbReference type="AlphaFoldDB" id="A0A6A4E1D1"/>
<organism evidence="9 13">
    <name type="scientific">Phytophthora fragariae</name>
    <dbReference type="NCBI Taxonomy" id="53985"/>
    <lineage>
        <taxon>Eukaryota</taxon>
        <taxon>Sar</taxon>
        <taxon>Stramenopiles</taxon>
        <taxon>Oomycota</taxon>
        <taxon>Peronosporomycetes</taxon>
        <taxon>Peronosporales</taxon>
        <taxon>Peronosporaceae</taxon>
        <taxon>Phytophthora</taxon>
    </lineage>
</organism>
<dbReference type="EMBL" id="QXGB01000340">
    <property type="protein sequence ID" value="KAE9218690.1"/>
    <property type="molecule type" value="Genomic_DNA"/>
</dbReference>
<dbReference type="Proteomes" id="UP000440367">
    <property type="component" value="Unassembled WGS sequence"/>
</dbReference>
<dbReference type="Proteomes" id="UP000440732">
    <property type="component" value="Unassembled WGS sequence"/>
</dbReference>
<dbReference type="Proteomes" id="UP000460718">
    <property type="component" value="Unassembled WGS sequence"/>
</dbReference>
<dbReference type="EMBL" id="QXFZ01000361">
    <property type="protein sequence ID" value="KAE9119451.1"/>
    <property type="molecule type" value="Genomic_DNA"/>
</dbReference>
<evidence type="ECO:0000313" key="4">
    <source>
        <dbReference type="EMBL" id="KAE9120413.1"/>
    </source>
</evidence>
<protein>
    <submittedName>
        <fullName evidence="9">Uncharacterized protein</fullName>
    </submittedName>
</protein>